<dbReference type="SMART" id="SM00471">
    <property type="entry name" value="HDc"/>
    <property type="match status" value="1"/>
</dbReference>
<keyword evidence="3" id="KW-1185">Reference proteome</keyword>
<dbReference type="InterPro" id="IPR003607">
    <property type="entry name" value="HD/PDEase_dom"/>
</dbReference>
<reference evidence="2 3" key="1">
    <citation type="journal article" date="2024" name="Nat. Commun.">
        <title>Phylogenomics reveals the evolutionary origins of lichenization in chlorophyte algae.</title>
        <authorList>
            <person name="Puginier C."/>
            <person name="Libourel C."/>
            <person name="Otte J."/>
            <person name="Skaloud P."/>
            <person name="Haon M."/>
            <person name="Grisel S."/>
            <person name="Petersen M."/>
            <person name="Berrin J.G."/>
            <person name="Delaux P.M."/>
            <person name="Dal Grande F."/>
            <person name="Keller J."/>
        </authorList>
    </citation>
    <scope>NUCLEOTIDE SEQUENCE [LARGE SCALE GENOMIC DNA]</scope>
    <source>
        <strain evidence="2 3">SAG 2043</strain>
    </source>
</reference>
<gene>
    <name evidence="2" type="ORF">WJX72_009151</name>
</gene>
<name>A0AAW1P1L2_9CHLO</name>
<proteinExistence type="predicted"/>
<protein>
    <recommendedName>
        <fullName evidence="1">HD/PDEase domain-containing protein</fullName>
    </recommendedName>
</protein>
<comment type="caution">
    <text evidence="2">The sequence shown here is derived from an EMBL/GenBank/DDBJ whole genome shotgun (WGS) entry which is preliminary data.</text>
</comment>
<evidence type="ECO:0000313" key="3">
    <source>
        <dbReference type="Proteomes" id="UP001489004"/>
    </source>
</evidence>
<evidence type="ECO:0000313" key="2">
    <source>
        <dbReference type="EMBL" id="KAK9803661.1"/>
    </source>
</evidence>
<dbReference type="Proteomes" id="UP001489004">
    <property type="component" value="Unassembled WGS sequence"/>
</dbReference>
<evidence type="ECO:0000259" key="1">
    <source>
        <dbReference type="SMART" id="SM00471"/>
    </source>
</evidence>
<dbReference type="Gene3D" id="1.10.472.50">
    <property type="entry name" value="HD-domain/PDEase-like"/>
    <property type="match status" value="1"/>
</dbReference>
<dbReference type="PANTHER" id="PTHR33594">
    <property type="entry name" value="SUPERFAMILY HYDROLASE, PUTATIVE (AFU_ORTHOLOGUE AFUA_1G03035)-RELATED"/>
    <property type="match status" value="1"/>
</dbReference>
<organism evidence="2 3">
    <name type="scientific">[Myrmecia] bisecta</name>
    <dbReference type="NCBI Taxonomy" id="41462"/>
    <lineage>
        <taxon>Eukaryota</taxon>
        <taxon>Viridiplantae</taxon>
        <taxon>Chlorophyta</taxon>
        <taxon>core chlorophytes</taxon>
        <taxon>Trebouxiophyceae</taxon>
        <taxon>Trebouxiales</taxon>
        <taxon>Trebouxiaceae</taxon>
        <taxon>Myrmecia</taxon>
    </lineage>
</organism>
<dbReference type="Pfam" id="PF01966">
    <property type="entry name" value="HD"/>
    <property type="match status" value="1"/>
</dbReference>
<feature type="domain" description="HD/PDEase" evidence="1">
    <location>
        <begin position="22"/>
        <end position="141"/>
    </location>
</feature>
<dbReference type="AlphaFoldDB" id="A0AAW1P1L2"/>
<dbReference type="Gene3D" id="1.20.58.1910">
    <property type="match status" value="1"/>
</dbReference>
<sequence length="222" mass="25126">MSHSELATQAERFVKQELSTHDGSHDWWHVDRVRKLALELAREEGLSDDQKRTVEIAALLHDVRDWKYSGSETAGKDAVQEFLDAQGVEADLAQQILQIIAGVGFKDELARAPRQVSPELAVVQDADRLDAIGAIGIARCFTFGGRFNRMLHDPAVPPRVGLTKQQYTNRTVEQTTINHFYEKLLTLKGKMKTASGRRRAEQRHAFMEAFLKQFDAEWVAEL</sequence>
<dbReference type="EMBL" id="JALJOR010000020">
    <property type="protein sequence ID" value="KAK9803661.1"/>
    <property type="molecule type" value="Genomic_DNA"/>
</dbReference>
<dbReference type="InterPro" id="IPR006674">
    <property type="entry name" value="HD_domain"/>
</dbReference>
<dbReference type="PANTHER" id="PTHR33594:SF1">
    <property type="entry name" value="HD_PDEASE DOMAIN-CONTAINING PROTEIN"/>
    <property type="match status" value="1"/>
</dbReference>
<dbReference type="SUPFAM" id="SSF109604">
    <property type="entry name" value="HD-domain/PDEase-like"/>
    <property type="match status" value="1"/>
</dbReference>
<dbReference type="CDD" id="cd00077">
    <property type="entry name" value="HDc"/>
    <property type="match status" value="1"/>
</dbReference>
<accession>A0AAW1P1L2</accession>